<feature type="short sequence motif" description="GXSXG" evidence="4">
    <location>
        <begin position="43"/>
        <end position="47"/>
    </location>
</feature>
<evidence type="ECO:0000259" key="5">
    <source>
        <dbReference type="PROSITE" id="PS51635"/>
    </source>
</evidence>
<feature type="active site" description="Proton acceptor" evidence="4">
    <location>
        <position position="163"/>
    </location>
</feature>
<dbReference type="InterPro" id="IPR002641">
    <property type="entry name" value="PNPLA_dom"/>
</dbReference>
<dbReference type="GO" id="GO:0016787">
    <property type="term" value="F:hydrolase activity"/>
    <property type="evidence" value="ECO:0007669"/>
    <property type="project" value="UniProtKB-UniRule"/>
</dbReference>
<feature type="active site" description="Nucleophile" evidence="4">
    <location>
        <position position="45"/>
    </location>
</feature>
<evidence type="ECO:0000313" key="6">
    <source>
        <dbReference type="EMBL" id="TCK93243.1"/>
    </source>
</evidence>
<keyword evidence="2 4" id="KW-0442">Lipid degradation</keyword>
<comment type="caution">
    <text evidence="6">The sequence shown here is derived from an EMBL/GenBank/DDBJ whole genome shotgun (WGS) entry which is preliminary data.</text>
</comment>
<dbReference type="Pfam" id="PF19890">
    <property type="entry name" value="DUF6363"/>
    <property type="match status" value="1"/>
</dbReference>
<proteinExistence type="predicted"/>
<gene>
    <name evidence="6" type="ORF">EDC19_1434</name>
</gene>
<evidence type="ECO:0000313" key="7">
    <source>
        <dbReference type="Proteomes" id="UP000294545"/>
    </source>
</evidence>
<name>A0A4R1MTF4_9FIRM</name>
<dbReference type="InterPro" id="IPR037483">
    <property type="entry name" value="YjjU-like"/>
</dbReference>
<feature type="domain" description="PNPLA" evidence="5">
    <location>
        <begin position="11"/>
        <end position="176"/>
    </location>
</feature>
<dbReference type="Proteomes" id="UP000294545">
    <property type="component" value="Unassembled WGS sequence"/>
</dbReference>
<dbReference type="EMBL" id="SMGQ01000012">
    <property type="protein sequence ID" value="TCK93243.1"/>
    <property type="molecule type" value="Genomic_DNA"/>
</dbReference>
<dbReference type="Pfam" id="PF01734">
    <property type="entry name" value="Patatin"/>
    <property type="match status" value="1"/>
</dbReference>
<keyword evidence="3 4" id="KW-0443">Lipid metabolism</keyword>
<evidence type="ECO:0000256" key="1">
    <source>
        <dbReference type="ARBA" id="ARBA00022801"/>
    </source>
</evidence>
<organism evidence="6 7">
    <name type="scientific">Natranaerovirga hydrolytica</name>
    <dbReference type="NCBI Taxonomy" id="680378"/>
    <lineage>
        <taxon>Bacteria</taxon>
        <taxon>Bacillati</taxon>
        <taxon>Bacillota</taxon>
        <taxon>Clostridia</taxon>
        <taxon>Lachnospirales</taxon>
        <taxon>Natranaerovirgaceae</taxon>
        <taxon>Natranaerovirga</taxon>
    </lineage>
</organism>
<evidence type="ECO:0000256" key="4">
    <source>
        <dbReference type="PROSITE-ProRule" id="PRU01161"/>
    </source>
</evidence>
<reference evidence="6 7" key="1">
    <citation type="submission" date="2019-03" db="EMBL/GenBank/DDBJ databases">
        <title>Genomic Encyclopedia of Type Strains, Phase IV (KMG-IV): sequencing the most valuable type-strain genomes for metagenomic binning, comparative biology and taxonomic classification.</title>
        <authorList>
            <person name="Goeker M."/>
        </authorList>
    </citation>
    <scope>NUCLEOTIDE SEQUENCE [LARGE SCALE GENOMIC DNA]</scope>
    <source>
        <strain evidence="6 7">DSM 24176</strain>
    </source>
</reference>
<evidence type="ECO:0000256" key="3">
    <source>
        <dbReference type="ARBA" id="ARBA00023098"/>
    </source>
</evidence>
<dbReference type="GO" id="GO:0016042">
    <property type="term" value="P:lipid catabolic process"/>
    <property type="evidence" value="ECO:0007669"/>
    <property type="project" value="UniProtKB-UniRule"/>
</dbReference>
<protein>
    <submittedName>
        <fullName evidence="6">Putative patatin/cPLA2 family phospholipase</fullName>
    </submittedName>
</protein>
<dbReference type="PANTHER" id="PTHR14226:SF25">
    <property type="entry name" value="PHOSPHOESTERASE"/>
    <property type="match status" value="1"/>
</dbReference>
<comment type="caution">
    <text evidence="4">Lacks conserved residue(s) required for the propagation of feature annotation.</text>
</comment>
<keyword evidence="1 4" id="KW-0378">Hydrolase</keyword>
<keyword evidence="7" id="KW-1185">Reference proteome</keyword>
<evidence type="ECO:0000256" key="2">
    <source>
        <dbReference type="ARBA" id="ARBA00022963"/>
    </source>
</evidence>
<dbReference type="CDD" id="cd07208">
    <property type="entry name" value="Pat_hypo_Ecoli_yjju_like"/>
    <property type="match status" value="1"/>
</dbReference>
<dbReference type="InterPro" id="IPR016035">
    <property type="entry name" value="Acyl_Trfase/lysoPLipase"/>
</dbReference>
<sequence>MSHLMEDKTALVVEGGAMRGIFSTGILDAFLIHQFNPFDIHIGVSAGSSNLAAYLANMYQRNYKVYVDYSVRPDFISWRKFFLGKHLIDLDWLWDITIKEMRLDLDRISQYKNYYVGLTEVNSGKTHYIKPDKDNLEEVIKASSAIPIFYRNTVNINGAEYVDGGVSDPIPVKKAYELGAKKIMVIRSRDYHFNMKKPSKKMLLDVFLRKYPQVKLATLKRHRVYRESIEFIRKPPKGIEIIEVNPPDEFETNRLTQDIEILKKDYQLGYDTGINIIKKWNHKA</sequence>
<dbReference type="RefSeq" id="WP_207668969.1">
    <property type="nucleotide sequence ID" value="NZ_SMGQ01000012.1"/>
</dbReference>
<dbReference type="Gene3D" id="3.40.1090.10">
    <property type="entry name" value="Cytosolic phospholipase A2 catalytic domain"/>
    <property type="match status" value="2"/>
</dbReference>
<dbReference type="PANTHER" id="PTHR14226">
    <property type="entry name" value="NEUROPATHY TARGET ESTERASE/SWISS CHEESE D.MELANOGASTER"/>
    <property type="match status" value="1"/>
</dbReference>
<dbReference type="InterPro" id="IPR050301">
    <property type="entry name" value="NTE"/>
</dbReference>
<dbReference type="PROSITE" id="PS51635">
    <property type="entry name" value="PNPLA"/>
    <property type="match status" value="1"/>
</dbReference>
<accession>A0A4R1MTF4</accession>
<dbReference type="AlphaFoldDB" id="A0A4R1MTF4"/>
<feature type="short sequence motif" description="DGA/G" evidence="4">
    <location>
        <begin position="163"/>
        <end position="165"/>
    </location>
</feature>
<dbReference type="SUPFAM" id="SSF52151">
    <property type="entry name" value="FabD/lysophospholipase-like"/>
    <property type="match status" value="1"/>
</dbReference>
<dbReference type="InterPro" id="IPR045943">
    <property type="entry name" value="DUF6363"/>
</dbReference>